<keyword evidence="4 8" id="KW-0812">Transmembrane</keyword>
<feature type="transmembrane region" description="Helical" evidence="8">
    <location>
        <begin position="463"/>
        <end position="482"/>
    </location>
</feature>
<sequence>MFDLAEGDSLRADPGPTRSSGVRRKNNYFDGIPVTKSQKIIFFVIMLAYFFEQMDNWNWGFIAPAVFKTWNLSHEASNQAMGHIVFWYFLGTMAGGLLGGIISDYIGRRKTFLLSIGLFTIASIINGLPIESMELFIAARTLTGFGAFALMICSQGYIAEMAPAETRGKWQSLVAAIGFCAVPLIAWMCRVIVPMSSEAWRFIFYLGGLGFVALAFASRYLKESPRWLVAQGRVADAEKVVFEITGHRVDLSDAARHQPPKSSFLQNVKEMFSGKYIKRSMLLMLVFVTTTPALFLLVIWTAKLLAGIPELDPVTGSPMVDGNGQPVMVYTQASMLTLMTLINVGTPVGLFLASAISDMGGRKIPLMITQLLTAVAYVAFGLNAANFYVAAACGFFASVFAMAACFILYAYTAESYPTQVRNTAVGIQNAVARIAVSSSNLAIPLILASFGGVASGGDKDLPVMFGLGAVLMAIPAVAVFLFGERTGGKSLEEIS</sequence>
<keyword evidence="5 8" id="KW-1133">Transmembrane helix</keyword>
<dbReference type="InterPro" id="IPR036259">
    <property type="entry name" value="MFS_trans_sf"/>
</dbReference>
<comment type="subcellular location">
    <subcellularLocation>
        <location evidence="1">Membrane</location>
        <topology evidence="1">Multi-pass membrane protein</topology>
    </subcellularLocation>
</comment>
<dbReference type="SUPFAM" id="SSF103473">
    <property type="entry name" value="MFS general substrate transporter"/>
    <property type="match status" value="1"/>
</dbReference>
<dbReference type="PANTHER" id="PTHR23511:SF34">
    <property type="entry name" value="SYNAPTIC VESICLE GLYCOPROTEIN 2"/>
    <property type="match status" value="1"/>
</dbReference>
<feature type="domain" description="Major facilitator superfamily (MFS) profile" evidence="9">
    <location>
        <begin position="41"/>
        <end position="487"/>
    </location>
</feature>
<dbReference type="PANTHER" id="PTHR23511">
    <property type="entry name" value="SYNAPTIC VESICLE GLYCOPROTEIN 2"/>
    <property type="match status" value="1"/>
</dbReference>
<dbReference type="GO" id="GO:0022857">
    <property type="term" value="F:transmembrane transporter activity"/>
    <property type="evidence" value="ECO:0007669"/>
    <property type="project" value="InterPro"/>
</dbReference>
<feature type="transmembrane region" description="Helical" evidence="8">
    <location>
        <begin position="388"/>
        <end position="411"/>
    </location>
</feature>
<dbReference type="InterPro" id="IPR005828">
    <property type="entry name" value="MFS_sugar_transport-like"/>
</dbReference>
<dbReference type="OrthoDB" id="5368493at2"/>
<evidence type="ECO:0000256" key="1">
    <source>
        <dbReference type="ARBA" id="ARBA00004141"/>
    </source>
</evidence>
<feature type="transmembrane region" description="Helical" evidence="8">
    <location>
        <begin position="199"/>
        <end position="217"/>
    </location>
</feature>
<feature type="transmembrane region" description="Helical" evidence="8">
    <location>
        <begin position="80"/>
        <end position="100"/>
    </location>
</feature>
<dbReference type="InterPro" id="IPR005829">
    <property type="entry name" value="Sugar_transporter_CS"/>
</dbReference>
<proteinExistence type="inferred from homology"/>
<dbReference type="RefSeq" id="WP_111734045.1">
    <property type="nucleotide sequence ID" value="NZ_CP037901.1"/>
</dbReference>
<reference evidence="10 11" key="1">
    <citation type="submission" date="2019-03" db="EMBL/GenBank/DDBJ databases">
        <title>Comparative insights into the high quality Complete genome sequence of highly metal resistant Cupriavidus metallidurans strain BS1 isolated from a gold-copper mine.</title>
        <authorList>
            <person name="Mazhar H.S."/>
            <person name="Rensing C."/>
        </authorList>
    </citation>
    <scope>NUCLEOTIDE SEQUENCE [LARGE SCALE GENOMIC DNA]</scope>
    <source>
        <strain evidence="10 11">BS1</strain>
    </source>
</reference>
<dbReference type="PROSITE" id="PS50850">
    <property type="entry name" value="MFS"/>
    <property type="match status" value="1"/>
</dbReference>
<feature type="transmembrane region" description="Helical" evidence="8">
    <location>
        <begin position="328"/>
        <end position="352"/>
    </location>
</feature>
<evidence type="ECO:0000256" key="6">
    <source>
        <dbReference type="ARBA" id="ARBA00023136"/>
    </source>
</evidence>
<dbReference type="InterPro" id="IPR011701">
    <property type="entry name" value="MFS"/>
</dbReference>
<evidence type="ECO:0000256" key="7">
    <source>
        <dbReference type="SAM" id="MobiDB-lite"/>
    </source>
</evidence>
<accession>A0A482IY78</accession>
<keyword evidence="6 8" id="KW-0472">Membrane</keyword>
<dbReference type="AlphaFoldDB" id="A0A482IY78"/>
<feature type="transmembrane region" description="Helical" evidence="8">
    <location>
        <begin position="364"/>
        <end position="382"/>
    </location>
</feature>
<evidence type="ECO:0000256" key="5">
    <source>
        <dbReference type="ARBA" id="ARBA00022989"/>
    </source>
</evidence>
<protein>
    <submittedName>
        <fullName evidence="10">MFS transporter</fullName>
    </submittedName>
</protein>
<feature type="region of interest" description="Disordered" evidence="7">
    <location>
        <begin position="1"/>
        <end position="22"/>
    </location>
</feature>
<evidence type="ECO:0000313" key="11">
    <source>
        <dbReference type="Proteomes" id="UP000253772"/>
    </source>
</evidence>
<gene>
    <name evidence="10" type="ORF">DDF84_022575</name>
</gene>
<name>A0A482IY78_9BURK</name>
<comment type="similarity">
    <text evidence="2">Belongs to the major facilitator superfamily. Sugar transporter (TC 2.A.1.1) family.</text>
</comment>
<dbReference type="CDD" id="cd17316">
    <property type="entry name" value="MFS_SV2_like"/>
    <property type="match status" value="1"/>
</dbReference>
<feature type="transmembrane region" description="Helical" evidence="8">
    <location>
        <begin position="136"/>
        <end position="158"/>
    </location>
</feature>
<keyword evidence="3" id="KW-0813">Transport</keyword>
<feature type="transmembrane region" description="Helical" evidence="8">
    <location>
        <begin position="170"/>
        <end position="193"/>
    </location>
</feature>
<dbReference type="Pfam" id="PF00083">
    <property type="entry name" value="Sugar_tr"/>
    <property type="match status" value="1"/>
</dbReference>
<evidence type="ECO:0000256" key="3">
    <source>
        <dbReference type="ARBA" id="ARBA00022448"/>
    </source>
</evidence>
<evidence type="ECO:0000256" key="2">
    <source>
        <dbReference type="ARBA" id="ARBA00010992"/>
    </source>
</evidence>
<dbReference type="EMBL" id="CP037901">
    <property type="protein sequence ID" value="QBP12513.1"/>
    <property type="molecule type" value="Genomic_DNA"/>
</dbReference>
<organism evidence="10 11">
    <name type="scientific">Cupriavidus metallidurans</name>
    <dbReference type="NCBI Taxonomy" id="119219"/>
    <lineage>
        <taxon>Bacteria</taxon>
        <taxon>Pseudomonadati</taxon>
        <taxon>Pseudomonadota</taxon>
        <taxon>Betaproteobacteria</taxon>
        <taxon>Burkholderiales</taxon>
        <taxon>Burkholderiaceae</taxon>
        <taxon>Cupriavidus</taxon>
    </lineage>
</organism>
<feature type="transmembrane region" description="Helical" evidence="8">
    <location>
        <begin position="431"/>
        <end position="451"/>
    </location>
</feature>
<evidence type="ECO:0000313" key="10">
    <source>
        <dbReference type="EMBL" id="QBP12513.1"/>
    </source>
</evidence>
<dbReference type="Proteomes" id="UP000253772">
    <property type="component" value="Chromosome c2"/>
</dbReference>
<dbReference type="PROSITE" id="PS00216">
    <property type="entry name" value="SUGAR_TRANSPORT_1"/>
    <property type="match status" value="1"/>
</dbReference>
<feature type="transmembrane region" description="Helical" evidence="8">
    <location>
        <begin position="281"/>
        <end position="308"/>
    </location>
</feature>
<evidence type="ECO:0000259" key="9">
    <source>
        <dbReference type="PROSITE" id="PS50850"/>
    </source>
</evidence>
<dbReference type="GO" id="GO:0016020">
    <property type="term" value="C:membrane"/>
    <property type="evidence" value="ECO:0007669"/>
    <property type="project" value="UniProtKB-SubCell"/>
</dbReference>
<evidence type="ECO:0000256" key="4">
    <source>
        <dbReference type="ARBA" id="ARBA00022692"/>
    </source>
</evidence>
<evidence type="ECO:0000256" key="8">
    <source>
        <dbReference type="SAM" id="Phobius"/>
    </source>
</evidence>
<feature type="transmembrane region" description="Helical" evidence="8">
    <location>
        <begin position="112"/>
        <end position="130"/>
    </location>
</feature>
<dbReference type="Pfam" id="PF07690">
    <property type="entry name" value="MFS_1"/>
    <property type="match status" value="1"/>
</dbReference>
<dbReference type="InterPro" id="IPR020846">
    <property type="entry name" value="MFS_dom"/>
</dbReference>
<dbReference type="Gene3D" id="1.20.1250.20">
    <property type="entry name" value="MFS general substrate transporter like domains"/>
    <property type="match status" value="1"/>
</dbReference>